<evidence type="ECO:0000313" key="12">
    <source>
        <dbReference type="Proteomes" id="UP000216024"/>
    </source>
</evidence>
<evidence type="ECO:0000256" key="3">
    <source>
        <dbReference type="ARBA" id="ARBA00011424"/>
    </source>
</evidence>
<evidence type="ECO:0000256" key="5">
    <source>
        <dbReference type="ARBA" id="ARBA00022679"/>
    </source>
</evidence>
<gene>
    <name evidence="7 11" type="primary">panB</name>
    <name evidence="11" type="ORF">CCE28_01445</name>
</gene>
<organism evidence="11 12">
    <name type="scientific">Anaeromicrobium sediminis</name>
    <dbReference type="NCBI Taxonomy" id="1478221"/>
    <lineage>
        <taxon>Bacteria</taxon>
        <taxon>Bacillati</taxon>
        <taxon>Bacillota</taxon>
        <taxon>Clostridia</taxon>
        <taxon>Peptostreptococcales</taxon>
        <taxon>Thermotaleaceae</taxon>
        <taxon>Anaeromicrobium</taxon>
    </lineage>
</organism>
<proteinExistence type="inferred from homology"/>
<evidence type="ECO:0000256" key="6">
    <source>
        <dbReference type="ARBA" id="ARBA00056497"/>
    </source>
</evidence>
<dbReference type="CDD" id="cd06557">
    <property type="entry name" value="KPHMT-like"/>
    <property type="match status" value="1"/>
</dbReference>
<dbReference type="SUPFAM" id="SSF51621">
    <property type="entry name" value="Phosphoenolpyruvate/pyruvate domain"/>
    <property type="match status" value="1"/>
</dbReference>
<dbReference type="OrthoDB" id="9781789at2"/>
<keyword evidence="12" id="KW-1185">Reference proteome</keyword>
<dbReference type="Proteomes" id="UP000216024">
    <property type="component" value="Unassembled WGS sequence"/>
</dbReference>
<feature type="binding site" evidence="7 10">
    <location>
        <position position="118"/>
    </location>
    <ligand>
        <name>Mg(2+)</name>
        <dbReference type="ChEBI" id="CHEBI:18420"/>
    </ligand>
</feature>
<comment type="caution">
    <text evidence="11">The sequence shown here is derived from an EMBL/GenBank/DDBJ whole genome shotgun (WGS) entry which is preliminary data.</text>
</comment>
<dbReference type="GO" id="GO:0000287">
    <property type="term" value="F:magnesium ion binding"/>
    <property type="evidence" value="ECO:0007669"/>
    <property type="project" value="TreeGrafter"/>
</dbReference>
<dbReference type="GO" id="GO:0008168">
    <property type="term" value="F:methyltransferase activity"/>
    <property type="evidence" value="ECO:0007669"/>
    <property type="project" value="UniProtKB-KW"/>
</dbReference>
<evidence type="ECO:0000256" key="8">
    <source>
        <dbReference type="PIRSR" id="PIRSR000388-1"/>
    </source>
</evidence>
<feature type="binding site" evidence="7 9">
    <location>
        <position position="86"/>
    </location>
    <ligand>
        <name>3-methyl-2-oxobutanoate</name>
        <dbReference type="ChEBI" id="CHEBI:11851"/>
    </ligand>
</feature>
<dbReference type="RefSeq" id="WP_095130234.1">
    <property type="nucleotide sequence ID" value="NZ_NIBG01000001.1"/>
</dbReference>
<dbReference type="InterPro" id="IPR003700">
    <property type="entry name" value="Pantoate_hydroxy_MeTrfase"/>
</dbReference>
<evidence type="ECO:0000256" key="4">
    <source>
        <dbReference type="ARBA" id="ARBA00022655"/>
    </source>
</evidence>
<dbReference type="InterPro" id="IPR015813">
    <property type="entry name" value="Pyrv/PenolPyrv_kinase-like_dom"/>
</dbReference>
<keyword evidence="7 10" id="KW-0460">Magnesium</keyword>
<dbReference type="Gene3D" id="3.20.20.60">
    <property type="entry name" value="Phosphoenolpyruvate-binding domains"/>
    <property type="match status" value="1"/>
</dbReference>
<keyword evidence="7" id="KW-0963">Cytoplasm</keyword>
<protein>
    <recommendedName>
        <fullName evidence="7">3-methyl-2-oxobutanoate hydroxymethyltransferase</fullName>
        <ecNumber evidence="7">2.1.2.11</ecNumber>
    </recommendedName>
    <alternativeName>
        <fullName evidence="7">Ketopantoate hydroxymethyltransferase</fullName>
        <shortName evidence="7">KPHMT</shortName>
    </alternativeName>
</protein>
<dbReference type="PANTHER" id="PTHR20881:SF0">
    <property type="entry name" value="3-METHYL-2-OXOBUTANOATE HYDROXYMETHYLTRANSFERASE"/>
    <property type="match status" value="1"/>
</dbReference>
<accession>A0A267MNG4</accession>
<keyword evidence="11" id="KW-0489">Methyltransferase</keyword>
<feature type="binding site" evidence="7 9">
    <location>
        <begin position="47"/>
        <end position="48"/>
    </location>
    <ligand>
        <name>3-methyl-2-oxobutanoate</name>
        <dbReference type="ChEBI" id="CHEBI:11851"/>
    </ligand>
</feature>
<dbReference type="UniPathway" id="UPA00028">
    <property type="reaction ID" value="UER00003"/>
</dbReference>
<comment type="subunit">
    <text evidence="3 7">Homodecamer; pentamer of dimers.</text>
</comment>
<sequence length="278" mass="30338">MSINKFTVSSFLKAKNNDEKISMLTAYDYSMAKILDESGVDSLLVGDSLGMVVLGYENTLQVTIDDMIHHCKAVSRGAKRAMIIGDMPFLSYHVSIEDSVRNAGRLIQEGNAHAVKLEGGKNVIDKVKAIVKAQIPVIGHVGLTPQSVNMFGGFKVQGKGEEQAKEIIEDALLLQEAGVFAIVLEAIPEKLSKIITEKLDIPTIGIGAGKHCDGQVLVTQDMLGMFSDFTPKFVKKYANLSSIIKEATNGYIDEMKSGKFPGKEHGFTIKEEVLEKLY</sequence>
<comment type="pathway">
    <text evidence="1 7">Cofactor biosynthesis; (R)-pantothenate biosynthesis; (R)-pantoate from 3-methyl-2-oxobutanoate: step 1/2.</text>
</comment>
<feature type="active site" description="Proton acceptor" evidence="7 8">
    <location>
        <position position="185"/>
    </location>
</feature>
<evidence type="ECO:0000256" key="10">
    <source>
        <dbReference type="PIRSR" id="PIRSR000388-3"/>
    </source>
</evidence>
<dbReference type="EMBL" id="NIBG01000001">
    <property type="protein sequence ID" value="PAB61119.1"/>
    <property type="molecule type" value="Genomic_DNA"/>
</dbReference>
<evidence type="ECO:0000256" key="7">
    <source>
        <dbReference type="HAMAP-Rule" id="MF_00156"/>
    </source>
</evidence>
<dbReference type="PIRSF" id="PIRSF000388">
    <property type="entry name" value="Pantoate_hydroxy_MeTrfase"/>
    <property type="match status" value="1"/>
</dbReference>
<dbReference type="HAMAP" id="MF_00156">
    <property type="entry name" value="PanB"/>
    <property type="match status" value="1"/>
</dbReference>
<evidence type="ECO:0000256" key="9">
    <source>
        <dbReference type="PIRSR" id="PIRSR000388-2"/>
    </source>
</evidence>
<dbReference type="NCBIfam" id="TIGR00222">
    <property type="entry name" value="panB"/>
    <property type="match status" value="1"/>
</dbReference>
<dbReference type="FunFam" id="3.20.20.60:FF:000003">
    <property type="entry name" value="3-methyl-2-oxobutanoate hydroxymethyltransferase"/>
    <property type="match status" value="1"/>
</dbReference>
<evidence type="ECO:0000256" key="1">
    <source>
        <dbReference type="ARBA" id="ARBA00005033"/>
    </source>
</evidence>
<comment type="cofactor">
    <cofactor evidence="7 10">
        <name>Mg(2+)</name>
        <dbReference type="ChEBI" id="CHEBI:18420"/>
    </cofactor>
    <text evidence="7 10">Binds 1 Mg(2+) ion per subunit.</text>
</comment>
<comment type="catalytic activity">
    <reaction evidence="7">
        <text>(6R)-5,10-methylene-5,6,7,8-tetrahydrofolate + 3-methyl-2-oxobutanoate + H2O = 2-dehydropantoate + (6S)-5,6,7,8-tetrahydrofolate</text>
        <dbReference type="Rhea" id="RHEA:11824"/>
        <dbReference type="ChEBI" id="CHEBI:11561"/>
        <dbReference type="ChEBI" id="CHEBI:11851"/>
        <dbReference type="ChEBI" id="CHEBI:15377"/>
        <dbReference type="ChEBI" id="CHEBI:15636"/>
        <dbReference type="ChEBI" id="CHEBI:57453"/>
        <dbReference type="EC" id="2.1.2.11"/>
    </reaction>
</comment>
<dbReference type="PANTHER" id="PTHR20881">
    <property type="entry name" value="3-METHYL-2-OXOBUTANOATE HYDROXYMETHYLTRANSFERASE"/>
    <property type="match status" value="1"/>
</dbReference>
<dbReference type="AlphaFoldDB" id="A0A267MNG4"/>
<evidence type="ECO:0000313" key="11">
    <source>
        <dbReference type="EMBL" id="PAB61119.1"/>
    </source>
</evidence>
<keyword evidence="7 10" id="KW-0479">Metal-binding</keyword>
<comment type="subcellular location">
    <subcellularLocation>
        <location evidence="7">Cytoplasm</location>
    </subcellularLocation>
</comment>
<dbReference type="NCBIfam" id="NF001452">
    <property type="entry name" value="PRK00311.1"/>
    <property type="match status" value="1"/>
</dbReference>
<keyword evidence="5 7" id="KW-0808">Transferase</keyword>
<dbReference type="GO" id="GO:0015940">
    <property type="term" value="P:pantothenate biosynthetic process"/>
    <property type="evidence" value="ECO:0007669"/>
    <property type="project" value="UniProtKB-UniRule"/>
</dbReference>
<dbReference type="GO" id="GO:0003864">
    <property type="term" value="F:3-methyl-2-oxobutanoate hydroxymethyltransferase activity"/>
    <property type="evidence" value="ECO:0007669"/>
    <property type="project" value="UniProtKB-UniRule"/>
</dbReference>
<dbReference type="Pfam" id="PF02548">
    <property type="entry name" value="Pantoate_transf"/>
    <property type="match status" value="1"/>
</dbReference>
<name>A0A267MNG4_9FIRM</name>
<dbReference type="EC" id="2.1.2.11" evidence="7"/>
<dbReference type="GO" id="GO:0032259">
    <property type="term" value="P:methylation"/>
    <property type="evidence" value="ECO:0007669"/>
    <property type="project" value="UniProtKB-KW"/>
</dbReference>
<dbReference type="GO" id="GO:0005737">
    <property type="term" value="C:cytoplasm"/>
    <property type="evidence" value="ECO:0007669"/>
    <property type="project" value="UniProtKB-SubCell"/>
</dbReference>
<comment type="function">
    <text evidence="6 7">Catalyzes the reversible reaction in which hydroxymethyl group from 5,10-methylenetetrahydrofolate is transferred onto alpha-ketoisovalerate to form ketopantoate.</text>
</comment>
<reference evidence="11 12" key="1">
    <citation type="submission" date="2017-06" db="EMBL/GenBank/DDBJ databases">
        <title>Draft genome sequence of anaerobic fermentative bacterium Anaeromicrobium sediminis DY2726D isolated from West Pacific Ocean sediments.</title>
        <authorList>
            <person name="Zeng X."/>
        </authorList>
    </citation>
    <scope>NUCLEOTIDE SEQUENCE [LARGE SCALE GENOMIC DNA]</scope>
    <source>
        <strain evidence="11 12">DY2726D</strain>
    </source>
</reference>
<feature type="binding site" evidence="7 10">
    <location>
        <position position="47"/>
    </location>
    <ligand>
        <name>Mg(2+)</name>
        <dbReference type="ChEBI" id="CHEBI:18420"/>
    </ligand>
</feature>
<dbReference type="InterPro" id="IPR040442">
    <property type="entry name" value="Pyrv_kinase-like_dom_sf"/>
</dbReference>
<keyword evidence="4 7" id="KW-0566">Pantothenate biosynthesis</keyword>
<comment type="similarity">
    <text evidence="2 7">Belongs to the PanB family.</text>
</comment>
<evidence type="ECO:0000256" key="2">
    <source>
        <dbReference type="ARBA" id="ARBA00008676"/>
    </source>
</evidence>
<feature type="binding site" evidence="7 10">
    <location>
        <position position="86"/>
    </location>
    <ligand>
        <name>Mg(2+)</name>
        <dbReference type="ChEBI" id="CHEBI:18420"/>
    </ligand>
</feature>
<feature type="binding site" evidence="7 9">
    <location>
        <position position="116"/>
    </location>
    <ligand>
        <name>3-methyl-2-oxobutanoate</name>
        <dbReference type="ChEBI" id="CHEBI:11851"/>
    </ligand>
</feature>